<dbReference type="KEGG" id="mlv:CVS47_02186"/>
<dbReference type="AlphaFoldDB" id="A0A3S9WBW1"/>
<gene>
    <name evidence="1" type="ORF">CVS47_02186</name>
</gene>
<accession>A0A3S9WBW1</accession>
<reference evidence="1 2" key="1">
    <citation type="submission" date="2018-08" db="EMBL/GenBank/DDBJ databases">
        <title>Microbacterium lemovicicum sp. nov., a bacterium isolated from a natural uranium-rich soil.</title>
        <authorList>
            <person name="ORTET P."/>
        </authorList>
    </citation>
    <scope>NUCLEOTIDE SEQUENCE [LARGE SCALE GENOMIC DNA]</scope>
    <source>
        <strain evidence="1 2">Viu22</strain>
    </source>
</reference>
<proteinExistence type="predicted"/>
<evidence type="ECO:0000313" key="1">
    <source>
        <dbReference type="EMBL" id="AZS37549.1"/>
    </source>
</evidence>
<evidence type="ECO:0000313" key="2">
    <source>
        <dbReference type="Proteomes" id="UP000276888"/>
    </source>
</evidence>
<dbReference type="EMBL" id="CP031423">
    <property type="protein sequence ID" value="AZS37549.1"/>
    <property type="molecule type" value="Genomic_DNA"/>
</dbReference>
<organism evidence="1 2">
    <name type="scientific">Microbacterium lemovicicum</name>
    <dbReference type="NCBI Taxonomy" id="1072463"/>
    <lineage>
        <taxon>Bacteria</taxon>
        <taxon>Bacillati</taxon>
        <taxon>Actinomycetota</taxon>
        <taxon>Actinomycetes</taxon>
        <taxon>Micrococcales</taxon>
        <taxon>Microbacteriaceae</taxon>
        <taxon>Microbacterium</taxon>
    </lineage>
</organism>
<dbReference type="Proteomes" id="UP000276888">
    <property type="component" value="Chromosome"/>
</dbReference>
<sequence>MSSTAVSVDSSDRSDLDVDIQRDARAWSRFTGMKYTRALRLMKHPLAHGILGERISARKLIAVLTEHPVLSEPVQDDDDTGAFSSTGERATLLGRSGLWADETYPIRMSSEDSFIELVLVCEVLRMFSTIDEPTSDAYSYNLKHTAEELFSEWLGKFSHVDNGIAIWAAAAIDLPMSDSSPGEMSPNANFGLDPQQVEYARRMRRNQRGSSSSIRAHHHRPPGYLYLQSALEQFRTTAETPARWNGVDEQAEPLTSPFHEWLVAQVDPSGERGDFGSRENLAYDYRAGVLDNDHGVAMHPQDLVRILVDLHAAAEFVDAAREAVLDWARTSPDSQGIRTELIDEERSSHGGWGAGDGTIERFEYRCPCGNGTILEEHDNIPGFREHSPTIMCSKCDKEWQQVPGAPAYGWRIEPIERAVS</sequence>
<keyword evidence="2" id="KW-1185">Reference proteome</keyword>
<name>A0A3S9WBW1_9MICO</name>
<protein>
    <submittedName>
        <fullName evidence="1">Uncharacterized protein</fullName>
    </submittedName>
</protein>
<dbReference type="RefSeq" id="WP_206502604.1">
    <property type="nucleotide sequence ID" value="NZ_CP031423.1"/>
</dbReference>